<proteinExistence type="predicted"/>
<evidence type="ECO:0000313" key="2">
    <source>
        <dbReference type="Proteomes" id="UP001055439"/>
    </source>
</evidence>
<name>A0A9E7HI85_9LILI</name>
<reference evidence="1" key="1">
    <citation type="submission" date="2022-05" db="EMBL/GenBank/DDBJ databases">
        <title>The Musa troglodytarum L. genome provides insights into the mechanism of non-climacteric behaviour and enrichment of carotenoids.</title>
        <authorList>
            <person name="Wang J."/>
        </authorList>
    </citation>
    <scope>NUCLEOTIDE SEQUENCE</scope>
    <source>
        <tissue evidence="1">Leaf</tissue>
    </source>
</reference>
<dbReference type="AlphaFoldDB" id="A0A9E7HI85"/>
<protein>
    <submittedName>
        <fullName evidence="1">Uncharacterized protein</fullName>
    </submittedName>
</protein>
<sequence length="63" mass="7223">MGSPRRSERLQKWIPDLNRELLIIFGGYWCNGAEALRVLPPEQTRGETERLVVKGLGLARTHH</sequence>
<dbReference type="EMBL" id="CP097510">
    <property type="protein sequence ID" value="URE33685.1"/>
    <property type="molecule type" value="Genomic_DNA"/>
</dbReference>
<dbReference type="Proteomes" id="UP001055439">
    <property type="component" value="Chromosome 8"/>
</dbReference>
<organism evidence="1 2">
    <name type="scientific">Musa troglodytarum</name>
    <name type="common">fe'i banana</name>
    <dbReference type="NCBI Taxonomy" id="320322"/>
    <lineage>
        <taxon>Eukaryota</taxon>
        <taxon>Viridiplantae</taxon>
        <taxon>Streptophyta</taxon>
        <taxon>Embryophyta</taxon>
        <taxon>Tracheophyta</taxon>
        <taxon>Spermatophyta</taxon>
        <taxon>Magnoliopsida</taxon>
        <taxon>Liliopsida</taxon>
        <taxon>Zingiberales</taxon>
        <taxon>Musaceae</taxon>
        <taxon>Musa</taxon>
    </lineage>
</organism>
<accession>A0A9E7HI85</accession>
<gene>
    <name evidence="1" type="ORF">MUK42_33064</name>
</gene>
<evidence type="ECO:0000313" key="1">
    <source>
        <dbReference type="EMBL" id="URE33685.1"/>
    </source>
</evidence>
<keyword evidence="2" id="KW-1185">Reference proteome</keyword>